<dbReference type="EMBL" id="JADEVV010000038">
    <property type="protein sequence ID" value="MBE9254738.1"/>
    <property type="molecule type" value="Genomic_DNA"/>
</dbReference>
<keyword evidence="2" id="KW-1185">Reference proteome</keyword>
<protein>
    <submittedName>
        <fullName evidence="1">Uncharacterized protein</fullName>
    </submittedName>
</protein>
<evidence type="ECO:0000313" key="1">
    <source>
        <dbReference type="EMBL" id="MBE9254738.1"/>
    </source>
</evidence>
<name>A0ABR9VWE6_9SYNC</name>
<accession>A0ABR9VWE6</accession>
<dbReference type="Proteomes" id="UP000658720">
    <property type="component" value="Unassembled WGS sequence"/>
</dbReference>
<reference evidence="1 2" key="1">
    <citation type="submission" date="2020-10" db="EMBL/GenBank/DDBJ databases">
        <authorList>
            <person name="Castelo-Branco R."/>
            <person name="Eusebio N."/>
            <person name="Adriana R."/>
            <person name="Vieira A."/>
            <person name="Brugerolle De Fraissinette N."/>
            <person name="Rezende De Castro R."/>
            <person name="Schneider M.P."/>
            <person name="Vasconcelos V."/>
            <person name="Leao P.N."/>
        </authorList>
    </citation>
    <scope>NUCLEOTIDE SEQUENCE [LARGE SCALE GENOMIC DNA]</scope>
    <source>
        <strain evidence="1 2">LEGE 00031</strain>
    </source>
</reference>
<gene>
    <name evidence="1" type="ORF">IQ217_13010</name>
</gene>
<dbReference type="RefSeq" id="WP_194020267.1">
    <property type="nucleotide sequence ID" value="NZ_JADEVV010000038.1"/>
</dbReference>
<sequence>MKPEFATVQAWEQADCLMQPALIRTIDHLRQGLESCSWRSRYEEVEEPIPGHRLILENEEQTYGVNIWDLCFQVCFANYQPQPFGDQLPDEDEVFTAEIDQQLFNDQGEVDWTKLDDKARHCVTTLLAALPTVGQS</sequence>
<proteinExistence type="predicted"/>
<evidence type="ECO:0000313" key="2">
    <source>
        <dbReference type="Proteomes" id="UP000658720"/>
    </source>
</evidence>
<comment type="caution">
    <text evidence="1">The sequence shown here is derived from an EMBL/GenBank/DDBJ whole genome shotgun (WGS) entry which is preliminary data.</text>
</comment>
<organism evidence="1 2">
    <name type="scientific">Synechocystis salina LEGE 00031</name>
    <dbReference type="NCBI Taxonomy" id="1828736"/>
    <lineage>
        <taxon>Bacteria</taxon>
        <taxon>Bacillati</taxon>
        <taxon>Cyanobacteriota</taxon>
        <taxon>Cyanophyceae</taxon>
        <taxon>Synechococcales</taxon>
        <taxon>Merismopediaceae</taxon>
        <taxon>Synechocystis</taxon>
    </lineage>
</organism>